<organism evidence="2 3">
    <name type="scientific">Ornithinibacillus caprae</name>
    <dbReference type="NCBI Taxonomy" id="2678566"/>
    <lineage>
        <taxon>Bacteria</taxon>
        <taxon>Bacillati</taxon>
        <taxon>Bacillota</taxon>
        <taxon>Bacilli</taxon>
        <taxon>Bacillales</taxon>
        <taxon>Bacillaceae</taxon>
        <taxon>Ornithinibacillus</taxon>
    </lineage>
</organism>
<keyword evidence="1" id="KW-0812">Transmembrane</keyword>
<keyword evidence="1" id="KW-0472">Membrane</keyword>
<dbReference type="AlphaFoldDB" id="A0A6N8FJ43"/>
<accession>A0A6N8FJ43</accession>
<sequence length="133" mass="15610">MFSFRGDAHKIYLHAKKSPGKVRSIGYLKETQEIQKFYQSLDSDTLQLIYYRMVKEKNGSGIIPIFATAIPWLLFLFSSHLQDFLFQSGSKNWVIFSFVYLTVLTISLVLHFREKAWAAFHTEIIQDILKERK</sequence>
<evidence type="ECO:0000313" key="3">
    <source>
        <dbReference type="Proteomes" id="UP000469125"/>
    </source>
</evidence>
<comment type="caution">
    <text evidence="2">The sequence shown here is derived from an EMBL/GenBank/DDBJ whole genome shotgun (WGS) entry which is preliminary data.</text>
</comment>
<dbReference type="Proteomes" id="UP000469125">
    <property type="component" value="Unassembled WGS sequence"/>
</dbReference>
<keyword evidence="1" id="KW-1133">Transmembrane helix</keyword>
<dbReference type="EMBL" id="WOCA01000010">
    <property type="protein sequence ID" value="MUK89261.1"/>
    <property type="molecule type" value="Genomic_DNA"/>
</dbReference>
<name>A0A6N8FJ43_9BACI</name>
<evidence type="ECO:0000313" key="2">
    <source>
        <dbReference type="EMBL" id="MUK89261.1"/>
    </source>
</evidence>
<proteinExistence type="predicted"/>
<gene>
    <name evidence="2" type="ORF">GMD78_12845</name>
</gene>
<reference evidence="2 3" key="1">
    <citation type="submission" date="2019-11" db="EMBL/GenBank/DDBJ databases">
        <authorList>
            <person name="Li X."/>
        </authorList>
    </citation>
    <scope>NUCLEOTIDE SEQUENCE [LARGE SCALE GENOMIC DNA]</scope>
    <source>
        <strain evidence="2 3">L9</strain>
    </source>
</reference>
<dbReference type="RefSeq" id="WP_155669237.1">
    <property type="nucleotide sequence ID" value="NZ_WOCA01000010.1"/>
</dbReference>
<evidence type="ECO:0000256" key="1">
    <source>
        <dbReference type="SAM" id="Phobius"/>
    </source>
</evidence>
<feature type="transmembrane region" description="Helical" evidence="1">
    <location>
        <begin position="93"/>
        <end position="112"/>
    </location>
</feature>
<keyword evidence="3" id="KW-1185">Reference proteome</keyword>
<feature type="transmembrane region" description="Helical" evidence="1">
    <location>
        <begin position="61"/>
        <end position="81"/>
    </location>
</feature>
<protein>
    <submittedName>
        <fullName evidence="2">Uncharacterized protein</fullName>
    </submittedName>
</protein>